<proteinExistence type="inferred from homology"/>
<dbReference type="Proteomes" id="UP000052978">
    <property type="component" value="Unassembled WGS sequence"/>
</dbReference>
<dbReference type="GO" id="GO:0005886">
    <property type="term" value="C:plasma membrane"/>
    <property type="evidence" value="ECO:0007669"/>
    <property type="project" value="TreeGrafter"/>
</dbReference>
<keyword evidence="4" id="KW-1185">Reference proteome</keyword>
<dbReference type="SMART" id="SM01017">
    <property type="entry name" value="Arrestin_C"/>
    <property type="match status" value="1"/>
</dbReference>
<evidence type="ECO:0000313" key="4">
    <source>
        <dbReference type="Proteomes" id="UP000052978"/>
    </source>
</evidence>
<protein>
    <submittedName>
        <fullName evidence="3">Arrestin domain-containing protein 4</fullName>
    </submittedName>
</protein>
<dbReference type="GO" id="GO:0015031">
    <property type="term" value="P:protein transport"/>
    <property type="evidence" value="ECO:0007669"/>
    <property type="project" value="TreeGrafter"/>
</dbReference>
<accession>S7MUQ7</accession>
<dbReference type="InterPro" id="IPR011022">
    <property type="entry name" value="Arrestin_C-like"/>
</dbReference>
<comment type="similarity">
    <text evidence="1">Belongs to the arrestin family.</text>
</comment>
<dbReference type="InterPro" id="IPR014756">
    <property type="entry name" value="Ig_E-set"/>
</dbReference>
<organism evidence="3 4">
    <name type="scientific">Myotis brandtii</name>
    <name type="common">Brandt's bat</name>
    <dbReference type="NCBI Taxonomy" id="109478"/>
    <lineage>
        <taxon>Eukaryota</taxon>
        <taxon>Metazoa</taxon>
        <taxon>Chordata</taxon>
        <taxon>Craniata</taxon>
        <taxon>Vertebrata</taxon>
        <taxon>Euteleostomi</taxon>
        <taxon>Mammalia</taxon>
        <taxon>Eutheria</taxon>
        <taxon>Laurasiatheria</taxon>
        <taxon>Chiroptera</taxon>
        <taxon>Yangochiroptera</taxon>
        <taxon>Vespertilionidae</taxon>
        <taxon>Myotis</taxon>
    </lineage>
</organism>
<dbReference type="InterPro" id="IPR011021">
    <property type="entry name" value="Arrestin-like_N"/>
</dbReference>
<dbReference type="PANTHER" id="PTHR11188">
    <property type="entry name" value="ARRESTIN DOMAIN CONTAINING PROTEIN"/>
    <property type="match status" value="1"/>
</dbReference>
<dbReference type="Gene3D" id="2.60.40.640">
    <property type="match status" value="2"/>
</dbReference>
<dbReference type="GO" id="GO:0005737">
    <property type="term" value="C:cytoplasm"/>
    <property type="evidence" value="ECO:0007669"/>
    <property type="project" value="TreeGrafter"/>
</dbReference>
<sequence>GEGTLLLQPGKHEFPFSFQLPSELLVTSFSGKYGGIQYCVRAVLERPKLPEQSVRRELQVISHIDVNTPALLPSSLWWNPRRASLGFVCPVPFPIRSRNPVVSKLRQLASHMRLFGPLNAEIPPLPPSILDCCIIRVEYSLAVYIHIPGAKKLMLELPLVIGTVPYNGFASRNCSMASQFSVDMSWWALALPEQPEAPPDYRDVVSEEEVSRHGAPYPRPPSWEGEARCPAFACIQDFRLQPPPLYSEVDPHPSRVGEAQPVSFIL</sequence>
<name>S7MUQ7_MYOBR</name>
<dbReference type="AlphaFoldDB" id="S7MUQ7"/>
<dbReference type="PANTHER" id="PTHR11188:SF16">
    <property type="entry name" value="ARRESTIN DOMAIN-CONTAINING PROTEIN 4"/>
    <property type="match status" value="1"/>
</dbReference>
<evidence type="ECO:0000259" key="2">
    <source>
        <dbReference type="SMART" id="SM01017"/>
    </source>
</evidence>
<dbReference type="GO" id="GO:1990756">
    <property type="term" value="F:ubiquitin-like ligase-substrate adaptor activity"/>
    <property type="evidence" value="ECO:0007669"/>
    <property type="project" value="TreeGrafter"/>
</dbReference>
<feature type="non-terminal residue" evidence="3">
    <location>
        <position position="1"/>
    </location>
</feature>
<gene>
    <name evidence="3" type="ORF">D623_10008093</name>
</gene>
<reference evidence="3 4" key="1">
    <citation type="journal article" date="2013" name="Nat. Commun.">
        <title>Genome analysis reveals insights into physiology and longevity of the Brandt's bat Myotis brandtii.</title>
        <authorList>
            <person name="Seim I."/>
            <person name="Fang X."/>
            <person name="Xiong Z."/>
            <person name="Lobanov A.V."/>
            <person name="Huang Z."/>
            <person name="Ma S."/>
            <person name="Feng Y."/>
            <person name="Turanov A.A."/>
            <person name="Zhu Y."/>
            <person name="Lenz T.L."/>
            <person name="Gerashchenko M.V."/>
            <person name="Fan D."/>
            <person name="Hee Yim S."/>
            <person name="Yao X."/>
            <person name="Jordan D."/>
            <person name="Xiong Y."/>
            <person name="Ma Y."/>
            <person name="Lyapunov A.N."/>
            <person name="Chen G."/>
            <person name="Kulakova O.I."/>
            <person name="Sun Y."/>
            <person name="Lee S.G."/>
            <person name="Bronson R.T."/>
            <person name="Moskalev A.A."/>
            <person name="Sunyaev S.R."/>
            <person name="Zhang G."/>
            <person name="Krogh A."/>
            <person name="Wang J."/>
            <person name="Gladyshev V.N."/>
        </authorList>
    </citation>
    <scope>NUCLEOTIDE SEQUENCE [LARGE SCALE GENOMIC DNA]</scope>
</reference>
<dbReference type="SUPFAM" id="SSF81296">
    <property type="entry name" value="E set domains"/>
    <property type="match status" value="2"/>
</dbReference>
<dbReference type="InterPro" id="IPR014752">
    <property type="entry name" value="Arrestin-like_C"/>
</dbReference>
<feature type="domain" description="Arrestin C-terminal-like" evidence="2">
    <location>
        <begin position="1"/>
        <end position="166"/>
    </location>
</feature>
<dbReference type="InterPro" id="IPR050357">
    <property type="entry name" value="Arrestin_domain-protein"/>
</dbReference>
<dbReference type="Pfam" id="PF02752">
    <property type="entry name" value="Arrestin_C"/>
    <property type="match status" value="1"/>
</dbReference>
<evidence type="ECO:0000313" key="3">
    <source>
        <dbReference type="EMBL" id="EPQ07175.1"/>
    </source>
</evidence>
<dbReference type="EMBL" id="KE162129">
    <property type="protein sequence ID" value="EPQ07175.1"/>
    <property type="molecule type" value="Genomic_DNA"/>
</dbReference>
<dbReference type="Pfam" id="PF00339">
    <property type="entry name" value="Arrestin_N"/>
    <property type="match status" value="1"/>
</dbReference>
<evidence type="ECO:0000256" key="1">
    <source>
        <dbReference type="ARBA" id="ARBA00005298"/>
    </source>
</evidence>